<dbReference type="InterPro" id="IPR002549">
    <property type="entry name" value="AI-2E-like"/>
</dbReference>
<dbReference type="PANTHER" id="PTHR21716">
    <property type="entry name" value="TRANSMEMBRANE PROTEIN"/>
    <property type="match status" value="1"/>
</dbReference>
<feature type="transmembrane region" description="Helical" evidence="7">
    <location>
        <begin position="55"/>
        <end position="75"/>
    </location>
</feature>
<protein>
    <submittedName>
        <fullName evidence="8">Predicted PurR-regulated permease PerM</fullName>
    </submittedName>
</protein>
<feature type="region of interest" description="Disordered" evidence="6">
    <location>
        <begin position="1"/>
        <end position="41"/>
    </location>
</feature>
<evidence type="ECO:0000256" key="4">
    <source>
        <dbReference type="ARBA" id="ARBA00022989"/>
    </source>
</evidence>
<accession>A0A1G8H1U4</accession>
<reference evidence="8 9" key="1">
    <citation type="submission" date="2016-10" db="EMBL/GenBank/DDBJ databases">
        <authorList>
            <person name="de Groot N.N."/>
        </authorList>
    </citation>
    <scope>NUCLEOTIDE SEQUENCE [LARGE SCALE GENOMIC DNA]</scope>
    <source>
        <strain evidence="8 9">DSM 44892</strain>
    </source>
</reference>
<evidence type="ECO:0000256" key="5">
    <source>
        <dbReference type="ARBA" id="ARBA00023136"/>
    </source>
</evidence>
<evidence type="ECO:0000256" key="2">
    <source>
        <dbReference type="ARBA" id="ARBA00009773"/>
    </source>
</evidence>
<feature type="region of interest" description="Disordered" evidence="6">
    <location>
        <begin position="391"/>
        <end position="419"/>
    </location>
</feature>
<dbReference type="GO" id="GO:0016020">
    <property type="term" value="C:membrane"/>
    <property type="evidence" value="ECO:0007669"/>
    <property type="project" value="UniProtKB-SubCell"/>
</dbReference>
<dbReference type="Pfam" id="PF01594">
    <property type="entry name" value="AI-2E_transport"/>
    <property type="match status" value="1"/>
</dbReference>
<dbReference type="EMBL" id="FNDN01000004">
    <property type="protein sequence ID" value="SDI00603.1"/>
    <property type="molecule type" value="Genomic_DNA"/>
</dbReference>
<keyword evidence="4 7" id="KW-1133">Transmembrane helix</keyword>
<keyword evidence="3 7" id="KW-0812">Transmembrane</keyword>
<keyword evidence="9" id="KW-1185">Reference proteome</keyword>
<gene>
    <name evidence="8" type="ORF">SAMN05444695_104283</name>
</gene>
<feature type="transmembrane region" description="Helical" evidence="7">
    <location>
        <begin position="106"/>
        <end position="129"/>
    </location>
</feature>
<feature type="transmembrane region" description="Helical" evidence="7">
    <location>
        <begin position="269"/>
        <end position="298"/>
    </location>
</feature>
<dbReference type="GO" id="GO:0055085">
    <property type="term" value="P:transmembrane transport"/>
    <property type="evidence" value="ECO:0007669"/>
    <property type="project" value="TreeGrafter"/>
</dbReference>
<dbReference type="AlphaFoldDB" id="A0A1G8H1U4"/>
<feature type="transmembrane region" description="Helical" evidence="7">
    <location>
        <begin position="344"/>
        <end position="370"/>
    </location>
</feature>
<feature type="transmembrane region" description="Helical" evidence="7">
    <location>
        <begin position="241"/>
        <end position="263"/>
    </location>
</feature>
<feature type="transmembrane region" description="Helical" evidence="7">
    <location>
        <begin position="188"/>
        <end position="208"/>
    </location>
</feature>
<evidence type="ECO:0000313" key="9">
    <source>
        <dbReference type="Proteomes" id="UP000183263"/>
    </source>
</evidence>
<evidence type="ECO:0000256" key="6">
    <source>
        <dbReference type="SAM" id="MobiDB-lite"/>
    </source>
</evidence>
<feature type="compositionally biased region" description="Basic and acidic residues" evidence="6">
    <location>
        <begin position="391"/>
        <end position="404"/>
    </location>
</feature>
<dbReference type="Proteomes" id="UP000183263">
    <property type="component" value="Unassembled WGS sequence"/>
</dbReference>
<name>A0A1G8H1U4_9NOCA</name>
<dbReference type="PANTHER" id="PTHR21716:SF64">
    <property type="entry name" value="AI-2 TRANSPORT PROTEIN TQSA"/>
    <property type="match status" value="1"/>
</dbReference>
<evidence type="ECO:0000256" key="7">
    <source>
        <dbReference type="SAM" id="Phobius"/>
    </source>
</evidence>
<organism evidence="8 9">
    <name type="scientific">Rhodococcus triatomae</name>
    <dbReference type="NCBI Taxonomy" id="300028"/>
    <lineage>
        <taxon>Bacteria</taxon>
        <taxon>Bacillati</taxon>
        <taxon>Actinomycetota</taxon>
        <taxon>Actinomycetes</taxon>
        <taxon>Mycobacteriales</taxon>
        <taxon>Nocardiaceae</taxon>
        <taxon>Rhodococcus</taxon>
    </lineage>
</organism>
<sequence>MDGTGGVPEDDRAGSSSVPDSPDPPPPKIPDTPDVPDTPAVADPAAVPWSIPRGLIVLLAAAGAVVAVAGIRVFAGVIGPVFLALMLTISVQPVQGWAVRRGLRPWMGMVAAVLAVYAILIALVGALVLTTAQLATVLPQYEQAFDDLFAGLRAMLADAGVNDEQIRNTLAGVDLARLVGLLETVLEGILSLASNLVFVLALLLFMAVDGMTVGRRLDVVAGLRPDIRHAIATFTVGTRKYLLVSTVFGLIVAVCDGAALWLMGVPLPLAWAVLSFITNYIPNIGFVIGLIPPALLALLDGGPTLMVWVIVLYSVINFVIQSIIQPKFVGDAVGITVTMTFLSLVFWSWVLGALGALLAIPLTLLVKALLLDIDPSARWAIVLISDEKVDDEKVHDEKDEKEHPPTSADGPGSRDPVPG</sequence>
<keyword evidence="5 7" id="KW-0472">Membrane</keyword>
<evidence type="ECO:0000313" key="8">
    <source>
        <dbReference type="EMBL" id="SDI00603.1"/>
    </source>
</evidence>
<evidence type="ECO:0000256" key="1">
    <source>
        <dbReference type="ARBA" id="ARBA00004141"/>
    </source>
</evidence>
<proteinExistence type="inferred from homology"/>
<feature type="compositionally biased region" description="Pro residues" evidence="6">
    <location>
        <begin position="21"/>
        <end position="30"/>
    </location>
</feature>
<feature type="transmembrane region" description="Helical" evidence="7">
    <location>
        <begin position="305"/>
        <end position="324"/>
    </location>
</feature>
<comment type="subcellular location">
    <subcellularLocation>
        <location evidence="1">Membrane</location>
        <topology evidence="1">Multi-pass membrane protein</topology>
    </subcellularLocation>
</comment>
<comment type="similarity">
    <text evidence="2">Belongs to the autoinducer-2 exporter (AI-2E) (TC 2.A.86) family.</text>
</comment>
<evidence type="ECO:0000256" key="3">
    <source>
        <dbReference type="ARBA" id="ARBA00022692"/>
    </source>
</evidence>